<organism evidence="2 3">
    <name type="scientific">Lagenidium giganteum</name>
    <dbReference type="NCBI Taxonomy" id="4803"/>
    <lineage>
        <taxon>Eukaryota</taxon>
        <taxon>Sar</taxon>
        <taxon>Stramenopiles</taxon>
        <taxon>Oomycota</taxon>
        <taxon>Peronosporomycetes</taxon>
        <taxon>Pythiales</taxon>
        <taxon>Pythiaceae</taxon>
    </lineage>
</organism>
<feature type="compositionally biased region" description="Basic residues" evidence="1">
    <location>
        <begin position="314"/>
        <end position="327"/>
    </location>
</feature>
<feature type="compositionally biased region" description="Low complexity" evidence="1">
    <location>
        <begin position="437"/>
        <end position="457"/>
    </location>
</feature>
<evidence type="ECO:0000313" key="2">
    <source>
        <dbReference type="EMBL" id="DAZ92409.1"/>
    </source>
</evidence>
<feature type="compositionally biased region" description="Acidic residues" evidence="1">
    <location>
        <begin position="2245"/>
        <end position="2258"/>
    </location>
</feature>
<feature type="compositionally biased region" description="Low complexity" evidence="1">
    <location>
        <begin position="557"/>
        <end position="573"/>
    </location>
</feature>
<feature type="compositionally biased region" description="Polar residues" evidence="1">
    <location>
        <begin position="931"/>
        <end position="945"/>
    </location>
</feature>
<feature type="compositionally biased region" description="Basic and acidic residues" evidence="1">
    <location>
        <begin position="902"/>
        <end position="913"/>
    </location>
</feature>
<reference evidence="2" key="2">
    <citation type="journal article" date="2023" name="Microbiol Resour">
        <title>Decontamination and Annotation of the Draft Genome Sequence of the Oomycete Lagenidium giganteum ARSEF 373.</title>
        <authorList>
            <person name="Morgan W.R."/>
            <person name="Tartar A."/>
        </authorList>
    </citation>
    <scope>NUCLEOTIDE SEQUENCE</scope>
    <source>
        <strain evidence="2">ARSEF 373</strain>
    </source>
</reference>
<feature type="compositionally biased region" description="Polar residues" evidence="1">
    <location>
        <begin position="1023"/>
        <end position="1038"/>
    </location>
</feature>
<evidence type="ECO:0000256" key="1">
    <source>
        <dbReference type="SAM" id="MobiDB-lite"/>
    </source>
</evidence>
<evidence type="ECO:0000313" key="3">
    <source>
        <dbReference type="Proteomes" id="UP001146120"/>
    </source>
</evidence>
<feature type="compositionally biased region" description="Polar residues" evidence="1">
    <location>
        <begin position="868"/>
        <end position="877"/>
    </location>
</feature>
<feature type="compositionally biased region" description="Acidic residues" evidence="1">
    <location>
        <begin position="772"/>
        <end position="789"/>
    </location>
</feature>
<feature type="compositionally biased region" description="Low complexity" evidence="1">
    <location>
        <begin position="825"/>
        <end position="837"/>
    </location>
</feature>
<feature type="compositionally biased region" description="Low complexity" evidence="1">
    <location>
        <begin position="699"/>
        <end position="708"/>
    </location>
</feature>
<feature type="compositionally biased region" description="Polar residues" evidence="1">
    <location>
        <begin position="2137"/>
        <end position="2149"/>
    </location>
</feature>
<feature type="compositionally biased region" description="Polar residues" evidence="1">
    <location>
        <begin position="1400"/>
        <end position="1414"/>
    </location>
</feature>
<dbReference type="Proteomes" id="UP001146120">
    <property type="component" value="Unassembled WGS sequence"/>
</dbReference>
<feature type="region of interest" description="Disordered" evidence="1">
    <location>
        <begin position="411"/>
        <end position="620"/>
    </location>
</feature>
<feature type="compositionally biased region" description="Low complexity" evidence="1">
    <location>
        <begin position="1192"/>
        <end position="1215"/>
    </location>
</feature>
<feature type="compositionally biased region" description="Pro residues" evidence="1">
    <location>
        <begin position="592"/>
        <end position="614"/>
    </location>
</feature>
<feature type="compositionally biased region" description="Low complexity" evidence="1">
    <location>
        <begin position="1308"/>
        <end position="1323"/>
    </location>
</feature>
<accession>A0AAV2YGC7</accession>
<feature type="compositionally biased region" description="Acidic residues" evidence="1">
    <location>
        <begin position="2108"/>
        <end position="2122"/>
    </location>
</feature>
<feature type="compositionally biased region" description="Acidic residues" evidence="1">
    <location>
        <begin position="1331"/>
        <end position="1351"/>
    </location>
</feature>
<feature type="region of interest" description="Disordered" evidence="1">
    <location>
        <begin position="1078"/>
        <end position="2258"/>
    </location>
</feature>
<feature type="compositionally biased region" description="Low complexity" evidence="1">
    <location>
        <begin position="79"/>
        <end position="91"/>
    </location>
</feature>
<gene>
    <name evidence="2" type="ORF">N0F65_000193</name>
</gene>
<feature type="compositionally biased region" description="Acidic residues" evidence="1">
    <location>
        <begin position="1809"/>
        <end position="1818"/>
    </location>
</feature>
<feature type="compositionally biased region" description="Acidic residues" evidence="1">
    <location>
        <begin position="1861"/>
        <end position="1875"/>
    </location>
</feature>
<feature type="compositionally biased region" description="Polar residues" evidence="1">
    <location>
        <begin position="411"/>
        <end position="427"/>
    </location>
</feature>
<reference evidence="2" key="1">
    <citation type="submission" date="2022-11" db="EMBL/GenBank/DDBJ databases">
        <authorList>
            <person name="Morgan W.R."/>
            <person name="Tartar A."/>
        </authorList>
    </citation>
    <scope>NUCLEOTIDE SEQUENCE</scope>
    <source>
        <strain evidence="2">ARSEF 373</strain>
    </source>
</reference>
<feature type="compositionally biased region" description="Basic and acidic residues" evidence="1">
    <location>
        <begin position="1762"/>
        <end position="1780"/>
    </location>
</feature>
<feature type="compositionally biased region" description="Polar residues" evidence="1">
    <location>
        <begin position="1158"/>
        <end position="1169"/>
    </location>
</feature>
<feature type="region of interest" description="Disordered" evidence="1">
    <location>
        <begin position="230"/>
        <end position="285"/>
    </location>
</feature>
<feature type="region of interest" description="Disordered" evidence="1">
    <location>
        <begin position="306"/>
        <end position="341"/>
    </location>
</feature>
<feature type="compositionally biased region" description="Acidic residues" evidence="1">
    <location>
        <begin position="1475"/>
        <end position="1484"/>
    </location>
</feature>
<feature type="compositionally biased region" description="Low complexity" evidence="1">
    <location>
        <begin position="988"/>
        <end position="1011"/>
    </location>
</feature>
<comment type="caution">
    <text evidence="2">The sequence shown here is derived from an EMBL/GenBank/DDBJ whole genome shotgun (WGS) entry which is preliminary data.</text>
</comment>
<keyword evidence="3" id="KW-1185">Reference proteome</keyword>
<feature type="compositionally biased region" description="Acidic residues" evidence="1">
    <location>
        <begin position="2032"/>
        <end position="2042"/>
    </location>
</feature>
<feature type="compositionally biased region" description="Polar residues" evidence="1">
    <location>
        <begin position="954"/>
        <end position="973"/>
    </location>
</feature>
<feature type="compositionally biased region" description="Low complexity" evidence="1">
    <location>
        <begin position="1673"/>
        <end position="1690"/>
    </location>
</feature>
<feature type="compositionally biased region" description="Low complexity" evidence="1">
    <location>
        <begin position="1745"/>
        <end position="1761"/>
    </location>
</feature>
<dbReference type="EMBL" id="DAKRPA010000436">
    <property type="protein sequence ID" value="DAZ92409.1"/>
    <property type="molecule type" value="Genomic_DNA"/>
</dbReference>
<feature type="compositionally biased region" description="Polar residues" evidence="1">
    <location>
        <begin position="890"/>
        <end position="901"/>
    </location>
</feature>
<feature type="compositionally biased region" description="Low complexity" evidence="1">
    <location>
        <begin position="1108"/>
        <end position="1124"/>
    </location>
</feature>
<feature type="compositionally biased region" description="Polar residues" evidence="1">
    <location>
        <begin position="1279"/>
        <end position="1289"/>
    </location>
</feature>
<feature type="compositionally biased region" description="Low complexity" evidence="1">
    <location>
        <begin position="752"/>
        <end position="764"/>
    </location>
</feature>
<feature type="compositionally biased region" description="Low complexity" evidence="1">
    <location>
        <begin position="1441"/>
        <end position="1457"/>
    </location>
</feature>
<feature type="compositionally biased region" description="Low complexity" evidence="1">
    <location>
        <begin position="2080"/>
        <end position="2107"/>
    </location>
</feature>
<feature type="compositionally biased region" description="Acidic residues" evidence="1">
    <location>
        <begin position="1144"/>
        <end position="1157"/>
    </location>
</feature>
<feature type="compositionally biased region" description="Basic and acidic residues" evidence="1">
    <location>
        <begin position="1879"/>
        <end position="1898"/>
    </location>
</feature>
<name>A0AAV2YGC7_9STRA</name>
<feature type="compositionally biased region" description="Low complexity" evidence="1">
    <location>
        <begin position="470"/>
        <end position="496"/>
    </location>
</feature>
<feature type="compositionally biased region" description="Acidic residues" evidence="1">
    <location>
        <begin position="1528"/>
        <end position="1541"/>
    </location>
</feature>
<feature type="compositionally biased region" description="Low complexity" evidence="1">
    <location>
        <begin position="1781"/>
        <end position="1808"/>
    </location>
</feature>
<proteinExistence type="predicted"/>
<feature type="compositionally biased region" description="Polar residues" evidence="1">
    <location>
        <begin position="233"/>
        <end position="250"/>
    </location>
</feature>
<feature type="region of interest" description="Disordered" evidence="1">
    <location>
        <begin position="661"/>
        <end position="1049"/>
    </location>
</feature>
<feature type="compositionally biased region" description="Acidic residues" evidence="1">
    <location>
        <begin position="1985"/>
        <end position="1994"/>
    </location>
</feature>
<feature type="region of interest" description="Disordered" evidence="1">
    <location>
        <begin position="45"/>
        <end position="108"/>
    </location>
</feature>
<feature type="compositionally biased region" description="Polar residues" evidence="1">
    <location>
        <begin position="1490"/>
        <end position="1500"/>
    </location>
</feature>
<feature type="compositionally biased region" description="Low complexity" evidence="1">
    <location>
        <begin position="531"/>
        <end position="549"/>
    </location>
</feature>
<protein>
    <submittedName>
        <fullName evidence="2">Uncharacterized protein</fullName>
    </submittedName>
</protein>
<sequence length="2258" mass="236365">MAKYPTEPGIQKYSGVASKEIALCSIQHSPTRKVKDTATEILQESSATLDELHNERMRKALPKTPDGRSVKQSAKRKTPSAASPYRPSASRGTTGTTRDPLSFSRYASPIGKAPYLPGNLKAFTASAPPPQRNNLVILDANYGADNMYTSQSGQGRERQQQFVKEERQSLLFETYGLTPRQVTEQSQQGIKRTKLKTHLVTAEQTWATPVDGEDTYYDHSKAGYASAEENYQRAATTGQRGPVFSDQSDYSPDDGLRASSPSALRRAGGGTKKKKKQGSSVLTRPTMHITMESDSHLRVMKDMRSPFAGVASPPKKKKTFKGGKRGVGRSPGKSRGAGPADSLNAFATQLFDADSLHASTPYMTPQERQAERERLSFAEKLHKMIDKAKSTLAQGGVSSALAYEESFLAAQTNSTRNTARSTDSNRPSKPPTAAQRPSTKPKPSAPSSSSGGSTTTTPRPPPEAAKKPAAKSPSTAKRTAPPALATAAPVQQATAPAKPPKTDQIRASVPPAAAKTSVSKPKDVTTPRSSTKPTVTTPAVQTTPTRAPVSKPTGDKTASSIAATSTAAPKASAMPVFVDEPTSQSSAAPKLPVLPPPTAPPPIAPAPTRQPPPAVETEPAVPIQEPKEEVALNAVDASAAAPVAVAAMAMAHAAVMISEGEEEMSDVFTAQTEDESTPPIPSEPEPQLTHKEQEPSTPLVVDTDLVTDSVIEAEADSHVEAETVVTSPAPVPNDSVPQHKEEPSSAPLPQLDAAVVTVDAVQDAPPSRSMPETDDPYGDEFDNDDPAEDESPRGDDSAPAAVANDNKFDLLLPTVNTILRPATSEPEAPAAAAEPEPVSADANSEIAVTPAEFTDADAGAIDQEADTETNANLSAINDSEDREVDGRSANRPSDSEPSNELTLREQSDEKDVVDPVDEPVKAAPKPEQNETENAPNADDTSSLSEPTADESIPVLQQTSGVSVEPVASSNGNDEGTKAPVEAMDASQTETTPSADDSSSTSDAANDSAQDTSGRKGDADDLASQDQITPGQETGSPATDATPRYDDEDFAEPVIVEAAVAVSDSMLVVETAASENEDTVFVGNVGDDSAPPPATESEALIETIQHSTAAEPVAAEADEAAAQVPDADEPGAPQIESEAPKQTEIADDAYDDEFEETNTDAPASGQQQNEPDIELSSKLETSSPPASARNESDAGATTADATSIEPTATETSASTSDLDAPTVSDARNPTEVVTADDRAALEATESAVVDANASQQSQAEPMEEEPSSSPTDTGVATEPTEATSTDSTPAETGDLGEREATIEGGEDIVAASTATTNNVSTEAVDSPGEQPAADEDDYGNDYGNEFDGDAEEPPSSPPETYATPNTVETITAGRESVVVDSAEKDSTDAAASEGSEELSPEATTSSNDSVANSISERPVAGETIMPIQVDASGEGDPEDPQAEAVVEVMETTPTTEVADSSSTELAEAGPPKDGPGYDEGEFDEEPAAHAVTSTEPESGSLNVAGVEDVPVVSATKEVSSINVSAEEPSGYDDAEFTEEPAVDESTPPVSAAAEVDEPVVTKQAEEEAPLPADPVDPTVTVAMSEPAHASSGEAPGYDDDEAAFDDRQAVAGTVADEVAQEEHHTEVSADEAAIESADTIDHGSDRADEGEEAIAQNEPTEAVAPTPEAEPDKNNASQSNESEAESQSVENTTEVKSAVVLNEAAPAVLEEDKTESAMEEPGNNASDTSEASGRIPPEETDPSLIEVVEPSATVEEPVAVEAEQQREESSVEQPVEQHSEPMEPIEQPIEQPSEPTEPTEQPAVESAEQPSEEPVEEPAEQPVERPPTEAEEQLVKQPLEEQAVESPEEKPVEVTDGPAVEIDIEQTADEIMEQPAEETPTERPPHDSTLVEHDERRVDVAPPQEALVEGAAESQPSPRITEEQDVEPTAASEAETPVPRDIEAEEPAIDTLAQPTEEEPVESTPTPPNPVLAKSASTASALGDYGGDEGFENDEEAKASDTGANEEPASVVDDEPAAYVPVEATPVPASPGDDYEGFEDDEPAPSQSAPSDLTPAVDSSKADDPVEETYGNENDFDTDVPSEVPASSSPAPADLAPVPASEESTTADAYEDDAADDEFEPDEPAPSLEIVTPAPASATASDVASNAHSTPRTEEDYTDEEPVAPLPQTPELATPPSEDPPLSNDDYEEEFDDKPEAPSPTATAHASGRAIPIASTVSAAAPESDFEDDYEKEFQDTDAKGAAAVDENEYEAEYDNFED</sequence>